<evidence type="ECO:0000256" key="1">
    <source>
        <dbReference type="ARBA" id="ARBA00023125"/>
    </source>
</evidence>
<evidence type="ECO:0000259" key="3">
    <source>
        <dbReference type="Pfam" id="PF13102"/>
    </source>
</evidence>
<evidence type="ECO:0000313" key="4">
    <source>
        <dbReference type="EMBL" id="AHD02291.1"/>
    </source>
</evidence>
<dbReference type="HOGENOM" id="CLU_058044_0_0_5"/>
<organism evidence="4 5">
    <name type="scientific">Leisingera methylohalidivorans DSM 14336</name>
    <dbReference type="NCBI Taxonomy" id="999552"/>
    <lineage>
        <taxon>Bacteria</taxon>
        <taxon>Pseudomonadati</taxon>
        <taxon>Pseudomonadota</taxon>
        <taxon>Alphaproteobacteria</taxon>
        <taxon>Rhodobacterales</taxon>
        <taxon>Roseobacteraceae</taxon>
        <taxon>Leisingera</taxon>
    </lineage>
</organism>
<dbReference type="EMBL" id="CP006773">
    <property type="protein sequence ID" value="AHD02291.1"/>
    <property type="molecule type" value="Genomic_DNA"/>
</dbReference>
<dbReference type="Pfam" id="PF13102">
    <property type="entry name" value="Phage_int_SAM_5"/>
    <property type="match status" value="1"/>
</dbReference>
<dbReference type="CDD" id="cd00397">
    <property type="entry name" value="DNA_BRE_C"/>
    <property type="match status" value="1"/>
</dbReference>
<dbReference type="Gene3D" id="1.10.150.130">
    <property type="match status" value="1"/>
</dbReference>
<dbReference type="Gene3D" id="1.10.443.10">
    <property type="entry name" value="Intergrase catalytic core"/>
    <property type="match status" value="1"/>
</dbReference>
<dbReference type="PATRIC" id="fig|999552.6.peg.3611"/>
<dbReference type="InterPro" id="IPR025269">
    <property type="entry name" value="SAM-like_dom"/>
</dbReference>
<dbReference type="GO" id="GO:0015074">
    <property type="term" value="P:DNA integration"/>
    <property type="evidence" value="ECO:0007669"/>
    <property type="project" value="InterPro"/>
</dbReference>
<dbReference type="SUPFAM" id="SSF56349">
    <property type="entry name" value="DNA breaking-rejoining enzymes"/>
    <property type="match status" value="1"/>
</dbReference>
<dbReference type="AlphaFoldDB" id="V9VU84"/>
<gene>
    <name evidence="4" type="ORF">METH_18240</name>
</gene>
<feature type="domain" description="Phage integrase SAM-like" evidence="3">
    <location>
        <begin position="121"/>
        <end position="175"/>
    </location>
</feature>
<accession>V9VU84</accession>
<dbReference type="InterPro" id="IPR010998">
    <property type="entry name" value="Integrase_recombinase_N"/>
</dbReference>
<evidence type="ECO:0000313" key="5">
    <source>
        <dbReference type="Proteomes" id="UP000018780"/>
    </source>
</evidence>
<dbReference type="Proteomes" id="UP000018780">
    <property type="component" value="Chromosome"/>
</dbReference>
<dbReference type="GO" id="GO:0006310">
    <property type="term" value="P:DNA recombination"/>
    <property type="evidence" value="ECO:0007669"/>
    <property type="project" value="UniProtKB-KW"/>
</dbReference>
<name>V9VU84_9RHOB</name>
<proteinExistence type="predicted"/>
<protein>
    <submittedName>
        <fullName evidence="4">Integrase</fullName>
    </submittedName>
</protein>
<keyword evidence="5" id="KW-1185">Reference proteome</keyword>
<dbReference type="InterPro" id="IPR013762">
    <property type="entry name" value="Integrase-like_cat_sf"/>
</dbReference>
<dbReference type="STRING" id="999552.METH_18240"/>
<reference evidence="4 5" key="1">
    <citation type="submission" date="2013-09" db="EMBL/GenBank/DDBJ databases">
        <authorList>
            <consortium name="DOE Joint Genome Institute"/>
            <person name="Klenk H.-P."/>
            <person name="Huntemann M."/>
            <person name="Han J."/>
            <person name="Chen A."/>
            <person name="Kyrpides N."/>
            <person name="Mavromatis K."/>
            <person name="Markowitz V."/>
            <person name="Palaniappan K."/>
            <person name="Ivanova N."/>
            <person name="Schaumberg A."/>
            <person name="Pati A."/>
            <person name="Liolios K."/>
            <person name="Nordberg H.P."/>
            <person name="Cantor M.N."/>
            <person name="Hua S.X."/>
            <person name="Woyke T."/>
        </authorList>
    </citation>
    <scope>NUCLEOTIDE SEQUENCE [LARGE SCALE GENOMIC DNA]</scope>
    <source>
        <strain evidence="4 5">DSM 14336</strain>
    </source>
</reference>
<keyword evidence="1" id="KW-0238">DNA-binding</keyword>
<dbReference type="GO" id="GO:0003677">
    <property type="term" value="F:DNA binding"/>
    <property type="evidence" value="ECO:0007669"/>
    <property type="project" value="UniProtKB-KW"/>
</dbReference>
<keyword evidence="2" id="KW-0233">DNA recombination</keyword>
<sequence>MSQDSKNRILKIKHLRKGLAIVLTARSPYWLIRFRDPLAGKYVHRSSKETSRLDAIEVAYEFADSYRSKANSDHAQKKATSFEHYAKKLMGIQKGKSKWSDGDNKLLNRSKDGLICYFGKYDVTKITTGKVRDYLIHLDENRPKRLAESTKAKHTIIIRKVLTLAVEDGILNVLPVMPKQKTVDTPRHTFTDDEYKRFMKAAGECAKRGDMVRGVQITGHHAKMFRFVVHTFLRPTEGELFGLKHKDIQVKGDPPHLEMNVRGGKTGGRTSVTMPLAVPLYLGTLNPFDEIGPDRNGYVWMPEYSNRRTAINTARRLFNHILEKAELLDEDRKLSPYSLRHYAIQARLRGSQGKVNLYTLAKNAGTSVDQLERFYLKNMAPTKELIENLQTRGDD</sequence>
<dbReference type="KEGG" id="lmd:METH_18240"/>
<evidence type="ECO:0000256" key="2">
    <source>
        <dbReference type="ARBA" id="ARBA00023172"/>
    </source>
</evidence>
<dbReference type="InterPro" id="IPR011010">
    <property type="entry name" value="DNA_brk_join_enz"/>
</dbReference>